<dbReference type="Proteomes" id="UP000318509">
    <property type="component" value="Unassembled WGS sequence"/>
</dbReference>
<organism evidence="2 3">
    <name type="scientific">Candidatus Segetimicrobium genomatis</name>
    <dbReference type="NCBI Taxonomy" id="2569760"/>
    <lineage>
        <taxon>Bacteria</taxon>
        <taxon>Bacillati</taxon>
        <taxon>Candidatus Sysuimicrobiota</taxon>
        <taxon>Candidatus Sysuimicrobiia</taxon>
        <taxon>Candidatus Sysuimicrobiales</taxon>
        <taxon>Candidatus Segetimicrobiaceae</taxon>
        <taxon>Candidatus Segetimicrobium</taxon>
    </lineage>
</organism>
<evidence type="ECO:0000313" key="3">
    <source>
        <dbReference type="Proteomes" id="UP000318509"/>
    </source>
</evidence>
<reference evidence="2 3" key="1">
    <citation type="journal article" date="2019" name="Nat. Microbiol.">
        <title>Mediterranean grassland soil C-N compound turnover is dependent on rainfall and depth, and is mediated by genomically divergent microorganisms.</title>
        <authorList>
            <person name="Diamond S."/>
            <person name="Andeer P.F."/>
            <person name="Li Z."/>
            <person name="Crits-Christoph A."/>
            <person name="Burstein D."/>
            <person name="Anantharaman K."/>
            <person name="Lane K.R."/>
            <person name="Thomas B.C."/>
            <person name="Pan C."/>
            <person name="Northen T.R."/>
            <person name="Banfield J.F."/>
        </authorList>
    </citation>
    <scope>NUCLEOTIDE SEQUENCE [LARGE SCALE GENOMIC DNA]</scope>
    <source>
        <strain evidence="2">NP_3</strain>
    </source>
</reference>
<comment type="caution">
    <text evidence="2">The sequence shown here is derived from an EMBL/GenBank/DDBJ whole genome shotgun (WGS) entry which is preliminary data.</text>
</comment>
<protein>
    <submittedName>
        <fullName evidence="2">Uncharacterized protein</fullName>
    </submittedName>
</protein>
<gene>
    <name evidence="2" type="ORF">E6H00_05060</name>
</gene>
<name>A0A537K5L0_9BACT</name>
<dbReference type="EMBL" id="VBAK01000105">
    <property type="protein sequence ID" value="TMI91057.1"/>
    <property type="molecule type" value="Genomic_DNA"/>
</dbReference>
<evidence type="ECO:0000256" key="1">
    <source>
        <dbReference type="SAM" id="MobiDB-lite"/>
    </source>
</evidence>
<dbReference type="AlphaFoldDB" id="A0A537K5L0"/>
<sequence length="188" mass="21117">MRLAHWVGVFLDVSVVHGQHNGARCFKCPKVRRQNDAGWYFVELQESWKVAGPSRMYVCPDDYLKFAAAERRRWNPVLDGSGESQEQAPPHEPAKDAVQDGANHTAPPQAPARTVDELVTLLTKRGLSGWAFLVRDVAAGRVRRVHLRQLPAEREVRDALLAYLHSAGAVVTVSRHFLHADQRVRQGE</sequence>
<evidence type="ECO:0000313" key="2">
    <source>
        <dbReference type="EMBL" id="TMI91057.1"/>
    </source>
</evidence>
<accession>A0A537K5L0</accession>
<proteinExistence type="predicted"/>
<feature type="region of interest" description="Disordered" evidence="1">
    <location>
        <begin position="77"/>
        <end position="112"/>
    </location>
</feature>